<dbReference type="Gene3D" id="1.10.10.10">
    <property type="entry name" value="Winged helix-like DNA-binding domain superfamily/Winged helix DNA-binding domain"/>
    <property type="match status" value="1"/>
</dbReference>
<dbReference type="EMBL" id="CP025299">
    <property type="protein sequence ID" value="AUG29446.1"/>
    <property type="molecule type" value="Genomic_DNA"/>
</dbReference>
<gene>
    <name evidence="1" type="ORF">CXR34_08200</name>
</gene>
<dbReference type="KEGG" id="mhos:CXR34_08200"/>
<organism evidence="1 2">
    <name type="scientific">Microbacterium hominis</name>
    <dbReference type="NCBI Taxonomy" id="162426"/>
    <lineage>
        <taxon>Bacteria</taxon>
        <taxon>Bacillati</taxon>
        <taxon>Actinomycetota</taxon>
        <taxon>Actinomycetes</taxon>
        <taxon>Micrococcales</taxon>
        <taxon>Microbacteriaceae</taxon>
        <taxon>Microbacterium</taxon>
    </lineage>
</organism>
<evidence type="ECO:0000313" key="1">
    <source>
        <dbReference type="EMBL" id="AUG29446.1"/>
    </source>
</evidence>
<evidence type="ECO:0000313" key="2">
    <source>
        <dbReference type="Proteomes" id="UP000233276"/>
    </source>
</evidence>
<accession>A0A2K9DQF1</accession>
<name>A0A2K9DQF1_9MICO</name>
<dbReference type="InterPro" id="IPR036388">
    <property type="entry name" value="WH-like_DNA-bd_sf"/>
</dbReference>
<protein>
    <submittedName>
        <fullName evidence="1">Uncharacterized protein</fullName>
    </submittedName>
</protein>
<dbReference type="AlphaFoldDB" id="A0A2K9DQF1"/>
<dbReference type="RefSeq" id="WP_016464839.1">
    <property type="nucleotide sequence ID" value="NZ_CP025299.1"/>
</dbReference>
<proteinExistence type="predicted"/>
<dbReference type="Proteomes" id="UP000233276">
    <property type="component" value="Chromosome"/>
</dbReference>
<sequence length="187" mass="20073">MSDETTQDEGITEMMWDALRVLATNRTALVRRHANLEAGEVPVRTASALEKRGLIERVPTGDKTTAVRLTAEGAGTLGISIDDVERLPTLNAQQIEHVNRALRYLGEAVQALDWADLPSPGGGYVRGVSEWQSALRSGQRLVSEASDSLIDGLETFNHSMLSRPPVTACDLQPTGTGMPGQPVIGEA</sequence>
<reference evidence="1 2" key="1">
    <citation type="submission" date="2017-12" db="EMBL/GenBank/DDBJ databases">
        <title>Isolation and characterization of estrogens degradatiion strain Microbacterium hominis SJTG1.</title>
        <authorList>
            <person name="Xiong W."/>
            <person name="Yin C."/>
            <person name="Zheng D."/>
            <person name="Liang R."/>
        </authorList>
    </citation>
    <scope>NUCLEOTIDE SEQUENCE [LARGE SCALE GENOMIC DNA]</scope>
    <source>
        <strain evidence="1 2">SJTG1</strain>
    </source>
</reference>